<name>A0AB34L0Z8_9PEZI</name>
<protein>
    <submittedName>
        <fullName evidence="2">Uncharacterized protein</fullName>
    </submittedName>
</protein>
<feature type="compositionally biased region" description="Basic and acidic residues" evidence="1">
    <location>
        <begin position="12"/>
        <end position="21"/>
    </location>
</feature>
<accession>A0AB34L0Z8</accession>
<dbReference type="GO" id="GO:0000462">
    <property type="term" value="P:maturation of SSU-rRNA from tricistronic rRNA transcript (SSU-rRNA, 5.8S rRNA, LSU-rRNA)"/>
    <property type="evidence" value="ECO:0007669"/>
    <property type="project" value="TreeGrafter"/>
</dbReference>
<evidence type="ECO:0000256" key="1">
    <source>
        <dbReference type="SAM" id="MobiDB-lite"/>
    </source>
</evidence>
<proteinExistence type="predicted"/>
<dbReference type="PANTHER" id="PTHR28096">
    <property type="entry name" value="PROTEIN FAF1"/>
    <property type="match status" value="1"/>
</dbReference>
<sequence length="339" mass="35443">MALAIGKRKRRQDVSNDRNADANDSDDDAAARALFQRAFEKKFKPLEKTEKSKEEAEPNADSEDDEEEESDVASNSGSDSSDASDAFSGFSATSSSDDEQNPKPQIEVITDSTPRQTRDRASEKLLKRQFMSAKPPSTSSTPSYPIPHKPSTTAASAAAQPDDDASDIQNDLALQRLLKESHLLDASTFSASGSASSAPEGSARQRALDMRIRDLGGKKSHLAQEKMPLAMRRGMAAKAAGREGKRRAEARESGVVLERFGGKGAAGAGGSGGGGAKERPKAKRAIGTGGPGVGTFRGATLRLSKSDVRGIEGGGGRGGKGGGRGGKKRKGGMNFGSGF</sequence>
<dbReference type="EMBL" id="JAAQHG020000002">
    <property type="protein sequence ID" value="KAL1590700.1"/>
    <property type="molecule type" value="Genomic_DNA"/>
</dbReference>
<evidence type="ECO:0000313" key="3">
    <source>
        <dbReference type="Proteomes" id="UP000803884"/>
    </source>
</evidence>
<feature type="compositionally biased region" description="Basic residues" evidence="1">
    <location>
        <begin position="1"/>
        <end position="11"/>
    </location>
</feature>
<feature type="compositionally biased region" description="Low complexity" evidence="1">
    <location>
        <begin position="150"/>
        <end position="160"/>
    </location>
</feature>
<feature type="region of interest" description="Disordered" evidence="1">
    <location>
        <begin position="214"/>
        <end position="339"/>
    </location>
</feature>
<feature type="region of interest" description="Disordered" evidence="1">
    <location>
        <begin position="1"/>
        <end position="171"/>
    </location>
</feature>
<dbReference type="Proteomes" id="UP000803884">
    <property type="component" value="Unassembled WGS sequence"/>
</dbReference>
<feature type="compositionally biased region" description="Gly residues" evidence="1">
    <location>
        <begin position="311"/>
        <end position="324"/>
    </location>
</feature>
<feature type="compositionally biased region" description="Acidic residues" evidence="1">
    <location>
        <begin position="57"/>
        <end position="71"/>
    </location>
</feature>
<reference evidence="2 3" key="1">
    <citation type="journal article" date="2020" name="Microbiol. Resour. Announc.">
        <title>Draft Genome Sequence of a Cladosporium Species Isolated from the Mesophotic Ascidian Didemnum maculosum.</title>
        <authorList>
            <person name="Gioti A."/>
            <person name="Siaperas R."/>
            <person name="Nikolaivits E."/>
            <person name="Le Goff G."/>
            <person name="Ouazzani J."/>
            <person name="Kotoulas G."/>
            <person name="Topakas E."/>
        </authorList>
    </citation>
    <scope>NUCLEOTIDE SEQUENCE [LARGE SCALE GENOMIC DNA]</scope>
    <source>
        <strain evidence="2 3">TM138-S3</strain>
    </source>
</reference>
<comment type="caution">
    <text evidence="2">The sequence shown here is derived from an EMBL/GenBank/DDBJ whole genome shotgun (WGS) entry which is preliminary data.</text>
</comment>
<feature type="compositionally biased region" description="Low complexity" evidence="1">
    <location>
        <begin position="72"/>
        <end position="95"/>
    </location>
</feature>
<dbReference type="RefSeq" id="XP_069233805.1">
    <property type="nucleotide sequence ID" value="XM_069369344.1"/>
</dbReference>
<feature type="compositionally biased region" description="Gly residues" evidence="1">
    <location>
        <begin position="262"/>
        <end position="275"/>
    </location>
</feature>
<dbReference type="AlphaFoldDB" id="A0AB34L0Z8"/>
<keyword evidence="3" id="KW-1185">Reference proteome</keyword>
<evidence type="ECO:0000313" key="2">
    <source>
        <dbReference type="EMBL" id="KAL1590700.1"/>
    </source>
</evidence>
<feature type="compositionally biased region" description="Basic and acidic residues" evidence="1">
    <location>
        <begin position="38"/>
        <end position="56"/>
    </location>
</feature>
<dbReference type="GeneID" id="96002182"/>
<feature type="compositionally biased region" description="Basic and acidic residues" evidence="1">
    <location>
        <begin position="240"/>
        <end position="252"/>
    </location>
</feature>
<organism evidence="2 3">
    <name type="scientific">Cladosporium halotolerans</name>
    <dbReference type="NCBI Taxonomy" id="1052096"/>
    <lineage>
        <taxon>Eukaryota</taxon>
        <taxon>Fungi</taxon>
        <taxon>Dikarya</taxon>
        <taxon>Ascomycota</taxon>
        <taxon>Pezizomycotina</taxon>
        <taxon>Dothideomycetes</taxon>
        <taxon>Dothideomycetidae</taxon>
        <taxon>Cladosporiales</taxon>
        <taxon>Cladosporiaceae</taxon>
        <taxon>Cladosporium</taxon>
    </lineage>
</organism>
<gene>
    <name evidence="2" type="ORF">WHR41_00738</name>
</gene>
<dbReference type="PANTHER" id="PTHR28096:SF1">
    <property type="entry name" value="PROTEIN FAF1"/>
    <property type="match status" value="1"/>
</dbReference>
<feature type="compositionally biased region" description="Low complexity" evidence="1">
    <location>
        <begin position="230"/>
        <end position="239"/>
    </location>
</feature>
<dbReference type="InterPro" id="IPR053030">
    <property type="entry name" value="Ribosomal_biogenesis_FAF1-like"/>
</dbReference>
<dbReference type="GO" id="GO:0005730">
    <property type="term" value="C:nucleolus"/>
    <property type="evidence" value="ECO:0007669"/>
    <property type="project" value="TreeGrafter"/>
</dbReference>
<feature type="compositionally biased region" description="Low complexity" evidence="1">
    <location>
        <begin position="132"/>
        <end position="143"/>
    </location>
</feature>
<feature type="compositionally biased region" description="Basic and acidic residues" evidence="1">
    <location>
        <begin position="116"/>
        <end position="126"/>
    </location>
</feature>